<dbReference type="ExpressionAtlas" id="Q95T54">
    <property type="expression patterns" value="baseline and differential"/>
</dbReference>
<feature type="region of interest" description="Disordered" evidence="1">
    <location>
        <begin position="1"/>
        <end position="47"/>
    </location>
</feature>
<feature type="compositionally biased region" description="Basic residues" evidence="1">
    <location>
        <begin position="33"/>
        <end position="47"/>
    </location>
</feature>
<evidence type="ECO:0000256" key="1">
    <source>
        <dbReference type="SAM" id="MobiDB-lite"/>
    </source>
</evidence>
<dbReference type="VEuPathDB" id="VectorBase:FBgn0033403"/>
<sequence length="258" mass="29469">MERGTSGGQQQQHQQQQQSSHHHHQQQQSSHHQQQHAHHQQQRHHQHVVAVHSFDPYLTVGGADEEHTSGTSSFDNPATKKKPPKLKPIHRSLSMAIDNYAPSSGDLDMDLDMEMGMDMDLDMEMDLEGEGIIISEKPLIHRSASPLPHPRSGALPPSPRHKFFGATTRTATTTTRTSNYLQQQQQQQQKQQQEQLQQQNETLSNNIKNFNNNEKIMQLSYITKSNVNSVIKFPAMSVKDKKKLNKKNKCKRTRKVIN</sequence>
<protein>
    <submittedName>
        <fullName evidence="2">GH21254p</fullName>
    </submittedName>
</protein>
<feature type="region of interest" description="Disordered" evidence="1">
    <location>
        <begin position="59"/>
        <end position="87"/>
    </location>
</feature>
<dbReference type="FlyBase" id="FBgn0033403">
    <property type="gene designation" value="CG13739"/>
</dbReference>
<feature type="compositionally biased region" description="Low complexity" evidence="1">
    <location>
        <begin position="9"/>
        <end position="19"/>
    </location>
</feature>
<feature type="compositionally biased region" description="Low complexity" evidence="1">
    <location>
        <begin position="166"/>
        <end position="199"/>
    </location>
</feature>
<organism evidence="2">
    <name type="scientific">Drosophila melanogaster</name>
    <name type="common">Fruit fly</name>
    <dbReference type="NCBI Taxonomy" id="7227"/>
    <lineage>
        <taxon>Eukaryota</taxon>
        <taxon>Metazoa</taxon>
        <taxon>Ecdysozoa</taxon>
        <taxon>Arthropoda</taxon>
        <taxon>Hexapoda</taxon>
        <taxon>Insecta</taxon>
        <taxon>Pterygota</taxon>
        <taxon>Neoptera</taxon>
        <taxon>Endopterygota</taxon>
        <taxon>Diptera</taxon>
        <taxon>Brachycera</taxon>
        <taxon>Muscomorpha</taxon>
        <taxon>Ephydroidea</taxon>
        <taxon>Drosophilidae</taxon>
        <taxon>Drosophila</taxon>
        <taxon>Sophophora</taxon>
    </lineage>
</organism>
<evidence type="ECO:0000313" key="3">
    <source>
        <dbReference type="FlyBase" id="FBgn0033403"/>
    </source>
</evidence>
<evidence type="ECO:0000313" key="2">
    <source>
        <dbReference type="EMBL" id="AAL25365.1"/>
    </source>
</evidence>
<dbReference type="AGR" id="FB:FBgn0033403"/>
<gene>
    <name evidence="3" type="ORF">CG13739</name>
</gene>
<accession>Q95T54</accession>
<proteinExistence type="evidence at transcript level"/>
<dbReference type="AlphaFoldDB" id="Q95T54"/>
<dbReference type="OrthoDB" id="8068216at2759"/>
<reference evidence="2" key="1">
    <citation type="submission" date="2001-10" db="EMBL/GenBank/DDBJ databases">
        <authorList>
            <person name="Stapleton M."/>
            <person name="Brokstein P."/>
            <person name="Hong L."/>
            <person name="Agbayani A."/>
            <person name="Carlson J."/>
            <person name="Champe M."/>
            <person name="Chavez C."/>
            <person name="Dorsett V."/>
            <person name="Farfan D."/>
            <person name="Frise E."/>
            <person name="George R."/>
            <person name="Gonzalez M."/>
            <person name="Guarin H."/>
            <person name="Li P."/>
            <person name="Liao G."/>
            <person name="Miranda A."/>
            <person name="Mungall C.J."/>
            <person name="Nunoo J."/>
            <person name="Pacleb J."/>
            <person name="Paragas V."/>
            <person name="Park S."/>
            <person name="Phouanenavong S."/>
            <person name="Wan K."/>
            <person name="Yu C."/>
            <person name="Lewis S.E."/>
            <person name="Rubin G.M."/>
            <person name="Celniker S."/>
        </authorList>
    </citation>
    <scope>NUCLEOTIDE SEQUENCE</scope>
    <source>
        <strain evidence="2">Berkeley</strain>
    </source>
</reference>
<dbReference type="Bgee" id="FBgn0033403">
    <property type="expression patterns" value="Expressed in lamina monopolar neuron L2 (Drosophila) in insect head and 119 other cell types or tissues"/>
</dbReference>
<dbReference type="EMBL" id="AY060326">
    <property type="protein sequence ID" value="AAL25365.1"/>
    <property type="molecule type" value="mRNA"/>
</dbReference>
<name>Q95T54_DROME</name>
<feature type="region of interest" description="Disordered" evidence="1">
    <location>
        <begin position="142"/>
        <end position="199"/>
    </location>
</feature>